<evidence type="ECO:0000313" key="2">
    <source>
        <dbReference type="EMBL" id="AFV75241.1"/>
    </source>
</evidence>
<dbReference type="KEGG" id="tos:Theos_0158"/>
<evidence type="ECO:0000313" key="3">
    <source>
        <dbReference type="Proteomes" id="UP000000211"/>
    </source>
</evidence>
<dbReference type="EMBL" id="CP003249">
    <property type="protein sequence ID" value="AFV75241.1"/>
    <property type="molecule type" value="Genomic_DNA"/>
</dbReference>
<accession>K7QTK6</accession>
<gene>
    <name evidence="2" type="ORF">Theos_0158</name>
</gene>
<feature type="signal peptide" evidence="1">
    <location>
        <begin position="1"/>
        <end position="20"/>
    </location>
</feature>
<dbReference type="RefSeq" id="WP_016328441.1">
    <property type="nucleotide sequence ID" value="NC_019386.1"/>
</dbReference>
<dbReference type="OrthoDB" id="32484at2"/>
<dbReference type="Proteomes" id="UP000000211">
    <property type="component" value="Chromosome"/>
</dbReference>
<sequence>MRRWIVLVLLLSGCVPVATLRTPEAARGPSFTVGATLVTNPFANRDQYPVAPLPYLAYAEGDGTLEWNLNLQWGLRGGAKWALAPGAALDFGLTLPPPSPDADWSQGVPVVVDLGLLLGGEGVYLSPRVHWVWVPGGRPGLLLGLSTGVYERAWILELGTLAVGEGFILSLSGAWRFGNAP</sequence>
<dbReference type="AlphaFoldDB" id="K7QTK6"/>
<dbReference type="HOGENOM" id="CLU_1577762_0_0_0"/>
<organism evidence="2 3">
    <name type="scientific">Thermus oshimai JL-2</name>
    <dbReference type="NCBI Taxonomy" id="751945"/>
    <lineage>
        <taxon>Bacteria</taxon>
        <taxon>Thermotogati</taxon>
        <taxon>Deinococcota</taxon>
        <taxon>Deinococci</taxon>
        <taxon>Thermales</taxon>
        <taxon>Thermaceae</taxon>
        <taxon>Thermus</taxon>
    </lineage>
</organism>
<dbReference type="PATRIC" id="fig|751945.3.peg.152"/>
<dbReference type="STRING" id="751945.Theos_0158"/>
<name>K7QTK6_THEOS</name>
<proteinExistence type="predicted"/>
<keyword evidence="3" id="KW-1185">Reference proteome</keyword>
<reference evidence="2 3" key="1">
    <citation type="journal article" date="2013" name="Genome Announc.">
        <title>Whole Genome Sequencing of Thermus oshimai JL-2 and Thermus thermophilus JL-18, Incomplete Denitrifiers from the United States Great Basin.</title>
        <authorList>
            <person name="Murugapiran S.K."/>
            <person name="Huntemann M."/>
            <person name="Wei C.L."/>
            <person name="Han J."/>
            <person name="Detter J.C."/>
            <person name="Han C.S."/>
            <person name="Erkkila T.H."/>
            <person name="Teshima H."/>
            <person name="Chen A."/>
            <person name="Kyrpides N."/>
            <person name="Mavrommatis K."/>
            <person name="Markowitz V."/>
            <person name="Szeto E."/>
            <person name="Ivanova N."/>
            <person name="Pagani I."/>
            <person name="Lam J."/>
            <person name="McDonald A.I."/>
            <person name="Dodsworth J.A."/>
            <person name="Pati A."/>
            <person name="Goodwin L."/>
            <person name="Peters L."/>
            <person name="Pitluck S."/>
            <person name="Woyke T."/>
            <person name="Hedlund B.P."/>
        </authorList>
    </citation>
    <scope>NUCLEOTIDE SEQUENCE</scope>
    <source>
        <strain evidence="2 3">JL-2</strain>
    </source>
</reference>
<evidence type="ECO:0008006" key="4">
    <source>
        <dbReference type="Google" id="ProtNLM"/>
    </source>
</evidence>
<dbReference type="eggNOG" id="ENOG5032ZC3">
    <property type="taxonomic scope" value="Bacteria"/>
</dbReference>
<evidence type="ECO:0000256" key="1">
    <source>
        <dbReference type="SAM" id="SignalP"/>
    </source>
</evidence>
<feature type="chain" id="PRO_5003909787" description="Lipoprotein" evidence="1">
    <location>
        <begin position="21"/>
        <end position="181"/>
    </location>
</feature>
<keyword evidence="1" id="KW-0732">Signal</keyword>
<protein>
    <recommendedName>
        <fullName evidence="4">Lipoprotein</fullName>
    </recommendedName>
</protein>